<name>A0AAU9TPG0_EUPED</name>
<dbReference type="GO" id="GO:0046872">
    <property type="term" value="F:metal ion binding"/>
    <property type="evidence" value="ECO:0007669"/>
    <property type="project" value="UniProtKB-KW"/>
</dbReference>
<dbReference type="SUPFAM" id="SSF53098">
    <property type="entry name" value="Ribonuclease H-like"/>
    <property type="match status" value="1"/>
</dbReference>
<keyword evidence="7" id="KW-1185">Reference proteome</keyword>
<evidence type="ECO:0000256" key="4">
    <source>
        <dbReference type="ARBA" id="ARBA00022801"/>
    </source>
</evidence>
<dbReference type="Pfam" id="PF13976">
    <property type="entry name" value="gag_pre-integrs"/>
    <property type="match status" value="1"/>
</dbReference>
<dbReference type="GO" id="GO:0071897">
    <property type="term" value="P:DNA biosynthetic process"/>
    <property type="evidence" value="ECO:0007669"/>
    <property type="project" value="UniProtKB-ARBA"/>
</dbReference>
<evidence type="ECO:0000313" key="6">
    <source>
        <dbReference type="EMBL" id="CAH2089056.1"/>
    </source>
</evidence>
<proteinExistence type="predicted"/>
<dbReference type="GO" id="GO:0006508">
    <property type="term" value="P:proteolysis"/>
    <property type="evidence" value="ECO:0007669"/>
    <property type="project" value="UniProtKB-KW"/>
</dbReference>
<evidence type="ECO:0000256" key="2">
    <source>
        <dbReference type="ARBA" id="ARBA00022723"/>
    </source>
</evidence>
<dbReference type="GO" id="GO:0003676">
    <property type="term" value="F:nucleic acid binding"/>
    <property type="evidence" value="ECO:0007669"/>
    <property type="project" value="InterPro"/>
</dbReference>
<organism evidence="6 7">
    <name type="scientific">Euphydryas editha</name>
    <name type="common">Edith's checkerspot</name>
    <dbReference type="NCBI Taxonomy" id="104508"/>
    <lineage>
        <taxon>Eukaryota</taxon>
        <taxon>Metazoa</taxon>
        <taxon>Ecdysozoa</taxon>
        <taxon>Arthropoda</taxon>
        <taxon>Hexapoda</taxon>
        <taxon>Insecta</taxon>
        <taxon>Pterygota</taxon>
        <taxon>Neoptera</taxon>
        <taxon>Endopterygota</taxon>
        <taxon>Lepidoptera</taxon>
        <taxon>Glossata</taxon>
        <taxon>Ditrysia</taxon>
        <taxon>Papilionoidea</taxon>
        <taxon>Nymphalidae</taxon>
        <taxon>Nymphalinae</taxon>
        <taxon>Euphydryas</taxon>
    </lineage>
</organism>
<reference evidence="6" key="1">
    <citation type="submission" date="2022-03" db="EMBL/GenBank/DDBJ databases">
        <authorList>
            <person name="Tunstrom K."/>
        </authorList>
    </citation>
    <scope>NUCLEOTIDE SEQUENCE</scope>
</reference>
<dbReference type="InterPro" id="IPR013103">
    <property type="entry name" value="RVT_2"/>
</dbReference>
<evidence type="ECO:0000256" key="3">
    <source>
        <dbReference type="ARBA" id="ARBA00022750"/>
    </source>
</evidence>
<dbReference type="InterPro" id="IPR043502">
    <property type="entry name" value="DNA/RNA_pol_sf"/>
</dbReference>
<dbReference type="PANTHER" id="PTHR42648">
    <property type="entry name" value="TRANSPOSASE, PUTATIVE-RELATED"/>
    <property type="match status" value="1"/>
</dbReference>
<dbReference type="Pfam" id="PF25597">
    <property type="entry name" value="SH3_retrovirus"/>
    <property type="match status" value="1"/>
</dbReference>
<evidence type="ECO:0000313" key="7">
    <source>
        <dbReference type="Proteomes" id="UP001153954"/>
    </source>
</evidence>
<dbReference type="CDD" id="cd09272">
    <property type="entry name" value="RNase_HI_RT_Ty1"/>
    <property type="match status" value="1"/>
</dbReference>
<dbReference type="InterPro" id="IPR036397">
    <property type="entry name" value="RNaseH_sf"/>
</dbReference>
<dbReference type="InterPro" id="IPR025724">
    <property type="entry name" value="GAG-pre-integrase_dom"/>
</dbReference>
<dbReference type="InterPro" id="IPR001584">
    <property type="entry name" value="Integrase_cat-core"/>
</dbReference>
<evidence type="ECO:0000256" key="1">
    <source>
        <dbReference type="ARBA" id="ARBA00022670"/>
    </source>
</evidence>
<dbReference type="Pfam" id="PF00665">
    <property type="entry name" value="rve"/>
    <property type="match status" value="1"/>
</dbReference>
<evidence type="ECO:0000259" key="5">
    <source>
        <dbReference type="PROSITE" id="PS50994"/>
    </source>
</evidence>
<dbReference type="PROSITE" id="PS50994">
    <property type="entry name" value="INTEGRASE"/>
    <property type="match status" value="1"/>
</dbReference>
<feature type="domain" description="Integrase catalytic" evidence="5">
    <location>
        <begin position="175"/>
        <end position="351"/>
    </location>
</feature>
<dbReference type="InterPro" id="IPR057670">
    <property type="entry name" value="SH3_retrovirus"/>
</dbReference>
<protein>
    <recommendedName>
        <fullName evidence="5">Integrase catalytic domain-containing protein</fullName>
    </recommendedName>
</protein>
<dbReference type="GO" id="GO:0004190">
    <property type="term" value="F:aspartic-type endopeptidase activity"/>
    <property type="evidence" value="ECO:0007669"/>
    <property type="project" value="UniProtKB-KW"/>
</dbReference>
<comment type="caution">
    <text evidence="6">The sequence shown here is derived from an EMBL/GenBank/DDBJ whole genome shotgun (WGS) entry which is preliminary data.</text>
</comment>
<keyword evidence="2" id="KW-0479">Metal-binding</keyword>
<dbReference type="PANTHER" id="PTHR42648:SF28">
    <property type="entry name" value="TRANSPOSON-ENCODED PROTEIN WITH RIBONUCLEASE H-LIKE AND RETROVIRUS ZINC FINGER-LIKE DOMAINS"/>
    <property type="match status" value="1"/>
</dbReference>
<sequence length="1113" mass="126160">MHATANNEKLMCLGRGDVCIRLSNSILTLSNVMYIPGLSTNLISVSKLSEKASTISFLNDKCIIRDNTGQIVVTASKINGIYILQSLCLDRVFSSQEEAQSTTVTSEDQQEPLQSLQGPDAALMVSTEVWHRRLGHLSFRGMCSLKNLVSGVMFYTQRDAINENCVSCVEGKLAAKAFPKGKAKRAKQMLELIHSDVCGPMPVTSLGGARYLLTFTDDFSRKSFGYFLKLKCEVLSKFIEFKATVEKQTGLFIKRLRSDNGGEYCNVKFRDYLKKHGIIHETSVPYTPQQNGVSERLNRTLVEKARCMLQESGLGKQFWAEAIATAIYLKNRSPTAAVPGKIPEEIWTGNSVDLSHLRVFGCRAWSLLPEHKRDKLDARSKQCIFVGYCDHTKGYRLLDPSNPSKVTVSRNVKFFENKFLNSNVHSRNFNKFDINSNNHFNSNDQVIINFDNENNVSVYGNKSNLDNMNNVSNSNNMNNVSNSNNMNNVSNSNNLNLDSVGNLNFDSSNVDISHDNHSDSFDGLFISPLQSPVELTSDEELVPPSNEMFVRGEGAVTRPQVPVTGTERPVRSTRLRKPVRYEDYDLSDSSMFVHNSEYVEPSTYEEAVSGPNRSEWLSAMQEEYRSLLDNNVWQLVDRPNNVNIIKCKWVYKLKTDSVGSLIRYKARLVARGFTQRKGIDYSETFSPVVRHSTMRVLFCIANELDMDIEHVDVTTAFLHGNLEEQIFMEQPVGFETDKDKVCLLNKSIYGLRQSSRIWNCKVNSVLTSNGYSQSQCEPCVYLKKTESDLTIIALYVDDFYIFSSCKSEKTKLINLLKSEFECKHLGSIQNCLGISVRRDRKRGLLILNQSEYIKKLLTRFGMQSCKSVSTPMEVNCKFNTKCDTLSENNCPYRELIGGLMYLSVCTRPDISYALSQLSQFNTAFTKDHWLAAKRILRYLSGTTDYGLVYVKTGNLDISVYADADWANDLTDRKSYSGFVVKLGGSTVNWESRKQRCVALSSTEAEYLAIGDACKELCFVRNFMNEIFGKQFVCKVYSDNQSALRLLEVKEYCHRKTKHIDIRYHFVKDLIKNNNVITEYMSTEHMIADVLTKPLGRIKHLSFVKELCLQKLGL</sequence>
<dbReference type="GO" id="GO:0015074">
    <property type="term" value="P:DNA integration"/>
    <property type="evidence" value="ECO:0007669"/>
    <property type="project" value="InterPro"/>
</dbReference>
<keyword evidence="4" id="KW-0378">Hydrolase</keyword>
<accession>A0AAU9TPG0</accession>
<dbReference type="Pfam" id="PF22936">
    <property type="entry name" value="Pol_BBD"/>
    <property type="match status" value="1"/>
</dbReference>
<dbReference type="InterPro" id="IPR054722">
    <property type="entry name" value="PolX-like_BBD"/>
</dbReference>
<dbReference type="Proteomes" id="UP001153954">
    <property type="component" value="Unassembled WGS sequence"/>
</dbReference>
<dbReference type="Pfam" id="PF07727">
    <property type="entry name" value="RVT_2"/>
    <property type="match status" value="1"/>
</dbReference>
<keyword evidence="1" id="KW-0645">Protease</keyword>
<keyword evidence="3" id="KW-0064">Aspartyl protease</keyword>
<dbReference type="InterPro" id="IPR039537">
    <property type="entry name" value="Retrotran_Ty1/copia-like"/>
</dbReference>
<gene>
    <name evidence="6" type="ORF">EEDITHA_LOCUS5151</name>
</gene>
<dbReference type="InterPro" id="IPR012337">
    <property type="entry name" value="RNaseH-like_sf"/>
</dbReference>
<dbReference type="EMBL" id="CAKOGL010000008">
    <property type="protein sequence ID" value="CAH2089056.1"/>
    <property type="molecule type" value="Genomic_DNA"/>
</dbReference>
<dbReference type="Gene3D" id="3.30.420.10">
    <property type="entry name" value="Ribonuclease H-like superfamily/Ribonuclease H"/>
    <property type="match status" value="1"/>
</dbReference>
<dbReference type="GO" id="GO:0042575">
    <property type="term" value="C:DNA polymerase complex"/>
    <property type="evidence" value="ECO:0007669"/>
    <property type="project" value="UniProtKB-ARBA"/>
</dbReference>
<dbReference type="SUPFAM" id="SSF56672">
    <property type="entry name" value="DNA/RNA polymerases"/>
    <property type="match status" value="1"/>
</dbReference>
<dbReference type="AlphaFoldDB" id="A0AAU9TPG0"/>